<reference evidence="3" key="1">
    <citation type="journal article" date="2016" name="Genome Announc.">
        <title>Complete genome sequence of Alkaliphilus metalliredigens strain QYMF, an alkaliphilic and metal-reducing bacterium isolated from borax-contaminated leachate ponds.</title>
        <authorList>
            <person name="Hwang C."/>
            <person name="Copeland A."/>
            <person name="Lucas S."/>
            <person name="Lapidus A."/>
            <person name="Barry K."/>
            <person name="Detter J.C."/>
            <person name="Glavina Del Rio T."/>
            <person name="Hammon N."/>
            <person name="Israni S."/>
            <person name="Dalin E."/>
            <person name="Tice H."/>
            <person name="Pitluck S."/>
            <person name="Chertkov O."/>
            <person name="Brettin T."/>
            <person name="Bruce D."/>
            <person name="Han C."/>
            <person name="Schmutz J."/>
            <person name="Larimer F."/>
            <person name="Land M.L."/>
            <person name="Hauser L."/>
            <person name="Kyrpides N."/>
            <person name="Mikhailova N."/>
            <person name="Ye Q."/>
            <person name="Zhou J."/>
            <person name="Richardson P."/>
            <person name="Fields M.W."/>
        </authorList>
    </citation>
    <scope>NUCLEOTIDE SEQUENCE [LARGE SCALE GENOMIC DNA]</scope>
    <source>
        <strain evidence="3">QYMF</strain>
    </source>
</reference>
<dbReference type="PANTHER" id="PTHR43283">
    <property type="entry name" value="BETA-LACTAMASE-RELATED"/>
    <property type="match status" value="1"/>
</dbReference>
<gene>
    <name evidence="2" type="ordered locus">Amet_1561</name>
</gene>
<dbReference type="Gene3D" id="3.40.710.10">
    <property type="entry name" value="DD-peptidase/beta-lactamase superfamily"/>
    <property type="match status" value="1"/>
</dbReference>
<name>A6TNH7_ALKMQ</name>
<dbReference type="SUPFAM" id="SSF56601">
    <property type="entry name" value="beta-lactamase/transpeptidase-like"/>
    <property type="match status" value="1"/>
</dbReference>
<keyword evidence="3" id="KW-1185">Reference proteome</keyword>
<evidence type="ECO:0000259" key="1">
    <source>
        <dbReference type="Pfam" id="PF00144"/>
    </source>
</evidence>
<dbReference type="AlphaFoldDB" id="A6TNH7"/>
<accession>A6TNH7</accession>
<dbReference type="Pfam" id="PF00144">
    <property type="entry name" value="Beta-lactamase"/>
    <property type="match status" value="1"/>
</dbReference>
<dbReference type="KEGG" id="amt:Amet_1561"/>
<dbReference type="eggNOG" id="COG1680">
    <property type="taxonomic scope" value="Bacteria"/>
</dbReference>
<protein>
    <submittedName>
        <fullName evidence="2">Beta-lactamase</fullName>
    </submittedName>
</protein>
<dbReference type="EMBL" id="CP000724">
    <property type="protein sequence ID" value="ABR47745.1"/>
    <property type="molecule type" value="Genomic_DNA"/>
</dbReference>
<evidence type="ECO:0000313" key="3">
    <source>
        <dbReference type="Proteomes" id="UP000001572"/>
    </source>
</evidence>
<dbReference type="HOGENOM" id="CLU_020027_2_2_9"/>
<evidence type="ECO:0000313" key="2">
    <source>
        <dbReference type="EMBL" id="ABR47745.1"/>
    </source>
</evidence>
<sequence length="377" mass="42862">MGKFRKRKIITVILLILITIVAMTQVRGYMTWRNMDTFQRFAISVGGSVDDKKVLGSVVKIESKDKTLQYEAAEGNLSTDDIFCIASTTKMFTATIIFQLVDEGLMQLTDTLDMYLTQDELEGLHYYNGHNYAQSITIEQLISQTTGLPDHYLEEVDNKSIFEEIVEEDRTYEFEDFLQRVKMLEPHFVNGTEGKAYYADINFDILGLIAERLTKKGLEALYHERIFDPLRLENTSLATVNSQFAPIYLNEEIFEVALAKSSMGASGGLISNVNDLMIFLRGFMEGELFSSSHIDRGDWNEIQFDYHQYRNGLMRFELTGVWSLFGSYELIGHSGSTGGFAFYSPEKEVYIVGTTNQATDPSIQYRLMNQLIGSIGD</sequence>
<dbReference type="InterPro" id="IPR050789">
    <property type="entry name" value="Diverse_Enzym_Activities"/>
</dbReference>
<dbReference type="STRING" id="293826.Amet_1561"/>
<proteinExistence type="predicted"/>
<feature type="domain" description="Beta-lactamase-related" evidence="1">
    <location>
        <begin position="51"/>
        <end position="361"/>
    </location>
</feature>
<organism evidence="2 3">
    <name type="scientific">Alkaliphilus metalliredigens (strain QYMF)</name>
    <dbReference type="NCBI Taxonomy" id="293826"/>
    <lineage>
        <taxon>Bacteria</taxon>
        <taxon>Bacillati</taxon>
        <taxon>Bacillota</taxon>
        <taxon>Clostridia</taxon>
        <taxon>Peptostreptococcales</taxon>
        <taxon>Natronincolaceae</taxon>
        <taxon>Alkaliphilus</taxon>
    </lineage>
</organism>
<dbReference type="PANTHER" id="PTHR43283:SF18">
    <property type="match status" value="1"/>
</dbReference>
<dbReference type="InterPro" id="IPR012338">
    <property type="entry name" value="Beta-lactam/transpept-like"/>
</dbReference>
<dbReference type="Proteomes" id="UP000001572">
    <property type="component" value="Chromosome"/>
</dbReference>
<dbReference type="InterPro" id="IPR001466">
    <property type="entry name" value="Beta-lactam-related"/>
</dbReference>
<dbReference type="RefSeq" id="WP_012062783.1">
    <property type="nucleotide sequence ID" value="NC_009633.1"/>
</dbReference>